<evidence type="ECO:0000313" key="2">
    <source>
        <dbReference type="EMBL" id="RDV07636.1"/>
    </source>
</evidence>
<dbReference type="AlphaFoldDB" id="A0A371BJ95"/>
<gene>
    <name evidence="2" type="ORF">DXH95_09995</name>
</gene>
<keyword evidence="1" id="KW-1133">Transmembrane helix</keyword>
<accession>A0A371BJ95</accession>
<keyword evidence="1" id="KW-0472">Membrane</keyword>
<proteinExistence type="predicted"/>
<dbReference type="Proteomes" id="UP000263833">
    <property type="component" value="Unassembled WGS sequence"/>
</dbReference>
<feature type="transmembrane region" description="Helical" evidence="1">
    <location>
        <begin position="27"/>
        <end position="44"/>
    </location>
</feature>
<keyword evidence="1" id="KW-0812">Transmembrane</keyword>
<dbReference type="OrthoDB" id="7448377at2"/>
<evidence type="ECO:0000256" key="1">
    <source>
        <dbReference type="SAM" id="Phobius"/>
    </source>
</evidence>
<name>A0A371BJ95_9SPHN</name>
<evidence type="ECO:0000313" key="3">
    <source>
        <dbReference type="Proteomes" id="UP000263833"/>
    </source>
</evidence>
<protein>
    <submittedName>
        <fullName evidence="2">Uncharacterized protein</fullName>
    </submittedName>
</protein>
<sequence length="175" mass="19313">MGDAMISGRKDKDILAYHRSARQDVRAWAMFLIGAVFVFAGLTIDPQSNCNEAGECAPWLVPVALVMGAAVGLGGLGQLLANPNRGSHIDAESGRLIWWQNRFGRSGGDEGSIDPADIALIRIIKQDESSDGIHLYNQAGERQFYFDEEVIGWDQMAWAKAMTDRWPHIKLEVRG</sequence>
<reference evidence="3" key="1">
    <citation type="submission" date="2018-08" db="EMBL/GenBank/DDBJ databases">
        <authorList>
            <person name="Kim S.-J."/>
            <person name="Jung G.-Y."/>
        </authorList>
    </citation>
    <scope>NUCLEOTIDE SEQUENCE [LARGE SCALE GENOMIC DNA]</scope>
    <source>
        <strain evidence="3">GY_G</strain>
    </source>
</reference>
<keyword evidence="3" id="KW-1185">Reference proteome</keyword>
<feature type="transmembrane region" description="Helical" evidence="1">
    <location>
        <begin position="59"/>
        <end position="81"/>
    </location>
</feature>
<organism evidence="2 3">
    <name type="scientific">Sphingorhabdus pulchriflava</name>
    <dbReference type="NCBI Taxonomy" id="2292257"/>
    <lineage>
        <taxon>Bacteria</taxon>
        <taxon>Pseudomonadati</taxon>
        <taxon>Pseudomonadota</taxon>
        <taxon>Alphaproteobacteria</taxon>
        <taxon>Sphingomonadales</taxon>
        <taxon>Sphingomonadaceae</taxon>
        <taxon>Sphingorhabdus</taxon>
    </lineage>
</organism>
<dbReference type="RefSeq" id="WP_115549180.1">
    <property type="nucleotide sequence ID" value="NZ_QRGP01000001.1"/>
</dbReference>
<dbReference type="EMBL" id="QRGP01000001">
    <property type="protein sequence ID" value="RDV07636.1"/>
    <property type="molecule type" value="Genomic_DNA"/>
</dbReference>
<comment type="caution">
    <text evidence="2">The sequence shown here is derived from an EMBL/GenBank/DDBJ whole genome shotgun (WGS) entry which is preliminary data.</text>
</comment>